<reference evidence="4" key="1">
    <citation type="journal article" date="2002" name="Science">
        <title>The draft genome of Ciona intestinalis: insights into chordate and vertebrate origins.</title>
        <authorList>
            <person name="Dehal P."/>
            <person name="Satou Y."/>
            <person name="Campbell R.K."/>
            <person name="Chapman J."/>
            <person name="Degnan B."/>
            <person name="De Tomaso A."/>
            <person name="Davidson B."/>
            <person name="Di Gregorio A."/>
            <person name="Gelpke M."/>
            <person name="Goodstein D.M."/>
            <person name="Harafuji N."/>
            <person name="Hastings K.E."/>
            <person name="Ho I."/>
            <person name="Hotta K."/>
            <person name="Huang W."/>
            <person name="Kawashima T."/>
            <person name="Lemaire P."/>
            <person name="Martinez D."/>
            <person name="Meinertzhagen I.A."/>
            <person name="Necula S."/>
            <person name="Nonaka M."/>
            <person name="Putnam N."/>
            <person name="Rash S."/>
            <person name="Saiga H."/>
            <person name="Satake M."/>
            <person name="Terry A."/>
            <person name="Yamada L."/>
            <person name="Wang H.G."/>
            <person name="Awazu S."/>
            <person name="Azumi K."/>
            <person name="Boore J."/>
            <person name="Branno M."/>
            <person name="Chin-Bow S."/>
            <person name="DeSantis R."/>
            <person name="Doyle S."/>
            <person name="Francino P."/>
            <person name="Keys D.N."/>
            <person name="Haga S."/>
            <person name="Hayashi H."/>
            <person name="Hino K."/>
            <person name="Imai K.S."/>
            <person name="Inaba K."/>
            <person name="Kano S."/>
            <person name="Kobayashi K."/>
            <person name="Kobayashi M."/>
            <person name="Lee B.I."/>
            <person name="Makabe K.W."/>
            <person name="Manohar C."/>
            <person name="Matassi G."/>
            <person name="Medina M."/>
            <person name="Mochizuki Y."/>
            <person name="Mount S."/>
            <person name="Morishita T."/>
            <person name="Miura S."/>
            <person name="Nakayama A."/>
            <person name="Nishizaka S."/>
            <person name="Nomoto H."/>
            <person name="Ohta F."/>
            <person name="Oishi K."/>
            <person name="Rigoutsos I."/>
            <person name="Sano M."/>
            <person name="Sasaki A."/>
            <person name="Sasakura Y."/>
            <person name="Shoguchi E."/>
            <person name="Shin-i T."/>
            <person name="Spagnuolo A."/>
            <person name="Stainier D."/>
            <person name="Suzuki M.M."/>
            <person name="Tassy O."/>
            <person name="Takatori N."/>
            <person name="Tokuoka M."/>
            <person name="Yagi K."/>
            <person name="Yoshizaki F."/>
            <person name="Wada S."/>
            <person name="Zhang C."/>
            <person name="Hyatt P.D."/>
            <person name="Larimer F."/>
            <person name="Detter C."/>
            <person name="Doggett N."/>
            <person name="Glavina T."/>
            <person name="Hawkins T."/>
            <person name="Richardson P."/>
            <person name="Lucas S."/>
            <person name="Kohara Y."/>
            <person name="Levine M."/>
            <person name="Satoh N."/>
            <person name="Rokhsar D.S."/>
        </authorList>
    </citation>
    <scope>NUCLEOTIDE SEQUENCE [LARGE SCALE GENOMIC DNA]</scope>
</reference>
<dbReference type="InParanoid" id="H2XZ66"/>
<dbReference type="Proteomes" id="UP000008144">
    <property type="component" value="Chromosome 9"/>
</dbReference>
<proteinExistence type="predicted"/>
<dbReference type="HOGENOM" id="CLU_2830474_0_0_1"/>
<accession>H2XZ66</accession>
<keyword evidence="1" id="KW-0539">Nucleus</keyword>
<evidence type="ECO:0000313" key="4">
    <source>
        <dbReference type="Proteomes" id="UP000008144"/>
    </source>
</evidence>
<dbReference type="GO" id="GO:0005634">
    <property type="term" value="C:nucleus"/>
    <property type="evidence" value="ECO:0007669"/>
    <property type="project" value="UniProtKB-SubCell"/>
</dbReference>
<feature type="domain" description="BESS" evidence="2">
    <location>
        <begin position="28"/>
        <end position="66"/>
    </location>
</feature>
<reference evidence="3" key="3">
    <citation type="submission" date="2025-08" db="UniProtKB">
        <authorList>
            <consortium name="Ensembl"/>
        </authorList>
    </citation>
    <scope>IDENTIFICATION</scope>
</reference>
<keyword evidence="4" id="KW-1185">Reference proteome</keyword>
<evidence type="ECO:0000259" key="2">
    <source>
        <dbReference type="PROSITE" id="PS51031"/>
    </source>
</evidence>
<dbReference type="GO" id="GO:0003677">
    <property type="term" value="F:DNA binding"/>
    <property type="evidence" value="ECO:0007669"/>
    <property type="project" value="InterPro"/>
</dbReference>
<organism evidence="3 4">
    <name type="scientific">Ciona intestinalis</name>
    <name type="common">Transparent sea squirt</name>
    <name type="synonym">Ascidia intestinalis</name>
    <dbReference type="NCBI Taxonomy" id="7719"/>
    <lineage>
        <taxon>Eukaryota</taxon>
        <taxon>Metazoa</taxon>
        <taxon>Chordata</taxon>
        <taxon>Tunicata</taxon>
        <taxon>Ascidiacea</taxon>
        <taxon>Phlebobranchia</taxon>
        <taxon>Cionidae</taxon>
        <taxon>Ciona</taxon>
    </lineage>
</organism>
<comment type="subcellular location">
    <subcellularLocation>
        <location evidence="1">Nucleus</location>
    </subcellularLocation>
</comment>
<dbReference type="PROSITE" id="PS51031">
    <property type="entry name" value="BESS"/>
    <property type="match status" value="1"/>
</dbReference>
<name>H2XZ66_CIOIN</name>
<reference evidence="3" key="4">
    <citation type="submission" date="2025-09" db="UniProtKB">
        <authorList>
            <consortium name="Ensembl"/>
        </authorList>
    </citation>
    <scope>IDENTIFICATION</scope>
</reference>
<protein>
    <recommendedName>
        <fullName evidence="2">BESS domain-containing protein</fullName>
    </recommendedName>
</protein>
<evidence type="ECO:0000256" key="1">
    <source>
        <dbReference type="PROSITE-ProRule" id="PRU00371"/>
    </source>
</evidence>
<dbReference type="InterPro" id="IPR004210">
    <property type="entry name" value="BESS_motif"/>
</dbReference>
<reference evidence="3" key="2">
    <citation type="journal article" date="2008" name="Genome Biol.">
        <title>Improved genome assembly and evidence-based global gene model set for the chordate Ciona intestinalis: new insight into intron and operon populations.</title>
        <authorList>
            <person name="Satou Y."/>
            <person name="Mineta K."/>
            <person name="Ogasawara M."/>
            <person name="Sasakura Y."/>
            <person name="Shoguchi E."/>
            <person name="Ueno K."/>
            <person name="Yamada L."/>
            <person name="Matsumoto J."/>
            <person name="Wasserscheid J."/>
            <person name="Dewar K."/>
            <person name="Wiley G.B."/>
            <person name="Macmil S.L."/>
            <person name="Roe B.A."/>
            <person name="Zeller R.W."/>
            <person name="Hastings K.E."/>
            <person name="Lemaire P."/>
            <person name="Lindquist E."/>
            <person name="Endo T."/>
            <person name="Hotta K."/>
            <person name="Inaba K."/>
        </authorList>
    </citation>
    <scope>NUCLEOTIDE SEQUENCE [LARGE SCALE GENOMIC DNA]</scope>
    <source>
        <strain evidence="3">wild type</strain>
    </source>
</reference>
<dbReference type="AlphaFoldDB" id="H2XZ66"/>
<dbReference type="Ensembl" id="ENSCINT00000032223.1">
    <property type="protein sequence ID" value="ENSCINP00000034950.1"/>
    <property type="gene ID" value="ENSCING00000020452.1"/>
</dbReference>
<dbReference type="EMBL" id="EAAA01002898">
    <property type="status" value="NOT_ANNOTATED_CDS"/>
    <property type="molecule type" value="Genomic_DNA"/>
</dbReference>
<evidence type="ECO:0000313" key="3">
    <source>
        <dbReference type="Ensembl" id="ENSCINP00000034950.1"/>
    </source>
</evidence>
<sequence>MYTLESIIYVLLDNAVLEFLKSKSTAGQDQGYYFAMSLIPHFNRMEYKKYLKVQWEIIRLIEQHID</sequence>